<reference evidence="4 5" key="1">
    <citation type="submission" date="2019-08" db="EMBL/GenBank/DDBJ databases">
        <title>Five species of Acinetobacter isolated from floral nectar and animal pollinators.</title>
        <authorList>
            <person name="Hendry T.A."/>
        </authorList>
    </citation>
    <scope>NUCLEOTIDE SEQUENCE [LARGE SCALE GENOMIC DNA]</scope>
    <source>
        <strain evidence="4 5">MD18.27</strain>
    </source>
</reference>
<gene>
    <name evidence="4" type="ORF">I2F25_11760</name>
</gene>
<dbReference type="InterPro" id="IPR036249">
    <property type="entry name" value="Thioredoxin-like_sf"/>
</dbReference>
<feature type="domain" description="GST C-terminal" evidence="3">
    <location>
        <begin position="87"/>
        <end position="205"/>
    </location>
</feature>
<accession>A0ABU6DXW8</accession>
<dbReference type="Pfam" id="PF00043">
    <property type="entry name" value="GST_C"/>
    <property type="match status" value="1"/>
</dbReference>
<protein>
    <submittedName>
        <fullName evidence="4">Glutathione S-transferase family protein</fullName>
    </submittedName>
</protein>
<dbReference type="SFLD" id="SFLDG01150">
    <property type="entry name" value="Main.1:_Beta-like"/>
    <property type="match status" value="1"/>
</dbReference>
<dbReference type="Gene3D" id="1.20.1050.10">
    <property type="match status" value="1"/>
</dbReference>
<dbReference type="SFLD" id="SFLDG00358">
    <property type="entry name" value="Main_(cytGST)"/>
    <property type="match status" value="1"/>
</dbReference>
<sequence length="205" mass="24311">MTIKIYGRPNSLNVQKVLWLAHELELSFEHILAGKEFGIVHTEAFLQLNPNGLIPVLQDEYTSIWESQIILRYLAEVYGKEKIWISHPQKRFQAEQWLDWYITSFLPQFSIIFYELVRTPHDKQRLDILPPIIETIEKQLLILEELLSKQPYISGQQFGIADIPLGLALHHWFNFDIQRKIHPHIEAWIQNIRERSSFKKVAYIL</sequence>
<evidence type="ECO:0000313" key="4">
    <source>
        <dbReference type="EMBL" id="MEB5477708.1"/>
    </source>
</evidence>
<keyword evidence="5" id="KW-1185">Reference proteome</keyword>
<dbReference type="InterPro" id="IPR004045">
    <property type="entry name" value="Glutathione_S-Trfase_N"/>
</dbReference>
<dbReference type="SFLD" id="SFLDS00019">
    <property type="entry name" value="Glutathione_Transferase_(cytos"/>
    <property type="match status" value="1"/>
</dbReference>
<proteinExistence type="inferred from homology"/>
<dbReference type="RefSeq" id="WP_325776098.1">
    <property type="nucleotide sequence ID" value="NZ_VTDN01000013.1"/>
</dbReference>
<dbReference type="PANTHER" id="PTHR44051:SF19">
    <property type="entry name" value="DISULFIDE-BOND OXIDOREDUCTASE YFCG"/>
    <property type="match status" value="1"/>
</dbReference>
<dbReference type="Proteomes" id="UP001339883">
    <property type="component" value="Unassembled WGS sequence"/>
</dbReference>
<dbReference type="SUPFAM" id="SSF47616">
    <property type="entry name" value="GST C-terminal domain-like"/>
    <property type="match status" value="1"/>
</dbReference>
<organism evidence="4 5">
    <name type="scientific">Acinetobacter pollinis</name>
    <dbReference type="NCBI Taxonomy" id="2605270"/>
    <lineage>
        <taxon>Bacteria</taxon>
        <taxon>Pseudomonadati</taxon>
        <taxon>Pseudomonadota</taxon>
        <taxon>Gammaproteobacteria</taxon>
        <taxon>Moraxellales</taxon>
        <taxon>Moraxellaceae</taxon>
        <taxon>Acinetobacter</taxon>
    </lineage>
</organism>
<dbReference type="InterPro" id="IPR010987">
    <property type="entry name" value="Glutathione-S-Trfase_C-like"/>
</dbReference>
<evidence type="ECO:0000259" key="3">
    <source>
        <dbReference type="PROSITE" id="PS50405"/>
    </source>
</evidence>
<evidence type="ECO:0000256" key="1">
    <source>
        <dbReference type="RuleBase" id="RU003494"/>
    </source>
</evidence>
<dbReference type="InterPro" id="IPR004046">
    <property type="entry name" value="GST_C"/>
</dbReference>
<name>A0ABU6DXW8_9GAMM</name>
<dbReference type="PROSITE" id="PS50404">
    <property type="entry name" value="GST_NTER"/>
    <property type="match status" value="1"/>
</dbReference>
<evidence type="ECO:0000259" key="2">
    <source>
        <dbReference type="PROSITE" id="PS50404"/>
    </source>
</evidence>
<dbReference type="Pfam" id="PF02798">
    <property type="entry name" value="GST_N"/>
    <property type="match status" value="1"/>
</dbReference>
<dbReference type="PROSITE" id="PS50405">
    <property type="entry name" value="GST_CTER"/>
    <property type="match status" value="1"/>
</dbReference>
<dbReference type="EMBL" id="VTDN01000013">
    <property type="protein sequence ID" value="MEB5477708.1"/>
    <property type="molecule type" value="Genomic_DNA"/>
</dbReference>
<dbReference type="Gene3D" id="3.40.30.10">
    <property type="entry name" value="Glutaredoxin"/>
    <property type="match status" value="1"/>
</dbReference>
<comment type="similarity">
    <text evidence="1">Belongs to the GST superfamily.</text>
</comment>
<evidence type="ECO:0000313" key="5">
    <source>
        <dbReference type="Proteomes" id="UP001339883"/>
    </source>
</evidence>
<dbReference type="InterPro" id="IPR036282">
    <property type="entry name" value="Glutathione-S-Trfase_C_sf"/>
</dbReference>
<comment type="caution">
    <text evidence="4">The sequence shown here is derived from an EMBL/GenBank/DDBJ whole genome shotgun (WGS) entry which is preliminary data.</text>
</comment>
<dbReference type="CDD" id="cd03047">
    <property type="entry name" value="GST_N_2"/>
    <property type="match status" value="1"/>
</dbReference>
<dbReference type="PANTHER" id="PTHR44051">
    <property type="entry name" value="GLUTATHIONE S-TRANSFERASE-RELATED"/>
    <property type="match status" value="1"/>
</dbReference>
<dbReference type="SUPFAM" id="SSF52833">
    <property type="entry name" value="Thioredoxin-like"/>
    <property type="match status" value="1"/>
</dbReference>
<dbReference type="InterPro" id="IPR040079">
    <property type="entry name" value="Glutathione_S-Trfase"/>
</dbReference>
<feature type="domain" description="GST N-terminal" evidence="2">
    <location>
        <begin position="1"/>
        <end position="82"/>
    </location>
</feature>